<accession>A0A9P5VG40</accession>
<dbReference type="EMBL" id="JAAAUY010002235">
    <property type="protein sequence ID" value="KAF9313926.1"/>
    <property type="molecule type" value="Genomic_DNA"/>
</dbReference>
<dbReference type="Gene3D" id="2.40.50.40">
    <property type="match status" value="1"/>
</dbReference>
<comment type="caution">
    <text evidence="2">The sequence shown here is derived from an EMBL/GenBank/DDBJ whole genome shotgun (WGS) entry which is preliminary data.</text>
</comment>
<evidence type="ECO:0000313" key="3">
    <source>
        <dbReference type="Proteomes" id="UP000696485"/>
    </source>
</evidence>
<gene>
    <name evidence="2" type="ORF">BG006_004047</name>
</gene>
<evidence type="ECO:0000259" key="1">
    <source>
        <dbReference type="PROSITE" id="PS50013"/>
    </source>
</evidence>
<dbReference type="Pfam" id="PF00385">
    <property type="entry name" value="Chromo"/>
    <property type="match status" value="1"/>
</dbReference>
<dbReference type="InterPro" id="IPR016197">
    <property type="entry name" value="Chromo-like_dom_sf"/>
</dbReference>
<feature type="non-terminal residue" evidence="2">
    <location>
        <position position="116"/>
    </location>
</feature>
<protein>
    <recommendedName>
        <fullName evidence="1">Chromo domain-containing protein</fullName>
    </recommendedName>
</protein>
<feature type="domain" description="Chromo" evidence="1">
    <location>
        <begin position="84"/>
        <end position="116"/>
    </location>
</feature>
<reference evidence="2" key="1">
    <citation type="journal article" date="2020" name="Fungal Divers.">
        <title>Resolving the Mortierellaceae phylogeny through synthesis of multi-gene phylogenetics and phylogenomics.</title>
        <authorList>
            <person name="Vandepol N."/>
            <person name="Liber J."/>
            <person name="Desiro A."/>
            <person name="Na H."/>
            <person name="Kennedy M."/>
            <person name="Barry K."/>
            <person name="Grigoriev I.V."/>
            <person name="Miller A.N."/>
            <person name="O'Donnell K."/>
            <person name="Stajich J.E."/>
            <person name="Bonito G."/>
        </authorList>
    </citation>
    <scope>NUCLEOTIDE SEQUENCE</scope>
    <source>
        <strain evidence="2">NVP1</strain>
    </source>
</reference>
<organism evidence="2 3">
    <name type="scientific">Podila minutissima</name>
    <dbReference type="NCBI Taxonomy" id="64525"/>
    <lineage>
        <taxon>Eukaryota</taxon>
        <taxon>Fungi</taxon>
        <taxon>Fungi incertae sedis</taxon>
        <taxon>Mucoromycota</taxon>
        <taxon>Mortierellomycotina</taxon>
        <taxon>Mortierellomycetes</taxon>
        <taxon>Mortierellales</taxon>
        <taxon>Mortierellaceae</taxon>
        <taxon>Podila</taxon>
    </lineage>
</organism>
<sequence>MAVKFDHSHRIRDFQPGTYVMATEDTPGSKFEAKYHGPYKVLSRSTNGSYTLLDPTAEILPRRYSPVQLKQVMQALDARNDESYEIEKILDHSISEEGVLYMVKWKGYDSSYNQQL</sequence>
<dbReference type="Proteomes" id="UP000696485">
    <property type="component" value="Unassembled WGS sequence"/>
</dbReference>
<dbReference type="AlphaFoldDB" id="A0A9P5VG40"/>
<dbReference type="InterPro" id="IPR000953">
    <property type="entry name" value="Chromo/chromo_shadow_dom"/>
</dbReference>
<evidence type="ECO:0000313" key="2">
    <source>
        <dbReference type="EMBL" id="KAF9313926.1"/>
    </source>
</evidence>
<dbReference type="SUPFAM" id="SSF54160">
    <property type="entry name" value="Chromo domain-like"/>
    <property type="match status" value="1"/>
</dbReference>
<name>A0A9P5VG40_9FUNG</name>
<dbReference type="PROSITE" id="PS50013">
    <property type="entry name" value="CHROMO_2"/>
    <property type="match status" value="1"/>
</dbReference>
<dbReference type="InterPro" id="IPR023780">
    <property type="entry name" value="Chromo_domain"/>
</dbReference>
<proteinExistence type="predicted"/>
<keyword evidence="3" id="KW-1185">Reference proteome</keyword>